<dbReference type="GO" id="GO:0005524">
    <property type="term" value="F:ATP binding"/>
    <property type="evidence" value="ECO:0007669"/>
    <property type="project" value="UniProtKB-KW"/>
</dbReference>
<reference evidence="3 4" key="1">
    <citation type="submission" date="2016-10" db="EMBL/GenBank/DDBJ databases">
        <title>The genome sequence of Colletotrichum fioriniae PJ7.</title>
        <authorList>
            <person name="Baroncelli R."/>
        </authorList>
    </citation>
    <scope>NUCLEOTIDE SEQUENCE [LARGE SCALE GENOMIC DNA]</scope>
    <source>
        <strain evidence="3">Col 31</strain>
    </source>
</reference>
<name>A0AAI9XTD3_9PEZI</name>
<gene>
    <name evidence="3" type="ORF">CMEL01_02473</name>
</gene>
<dbReference type="Proteomes" id="UP001239795">
    <property type="component" value="Unassembled WGS sequence"/>
</dbReference>
<keyword evidence="4" id="KW-1185">Reference proteome</keyword>
<comment type="caution">
    <text evidence="3">The sequence shown here is derived from an EMBL/GenBank/DDBJ whole genome shotgun (WGS) entry which is preliminary data.</text>
</comment>
<organism evidence="3 4">
    <name type="scientific">Colletotrichum melonis</name>
    <dbReference type="NCBI Taxonomy" id="1209925"/>
    <lineage>
        <taxon>Eukaryota</taxon>
        <taxon>Fungi</taxon>
        <taxon>Dikarya</taxon>
        <taxon>Ascomycota</taxon>
        <taxon>Pezizomycotina</taxon>
        <taxon>Sordariomycetes</taxon>
        <taxon>Hypocreomycetidae</taxon>
        <taxon>Glomerellales</taxon>
        <taxon>Glomerellaceae</taxon>
        <taxon>Colletotrichum</taxon>
        <taxon>Colletotrichum acutatum species complex</taxon>
    </lineage>
</organism>
<keyword evidence="2" id="KW-0067">ATP-binding</keyword>
<dbReference type="AlphaFoldDB" id="A0AAI9XTD3"/>
<proteinExistence type="predicted"/>
<evidence type="ECO:0000313" key="3">
    <source>
        <dbReference type="EMBL" id="KAK1459474.1"/>
    </source>
</evidence>
<dbReference type="GO" id="GO:0140662">
    <property type="term" value="F:ATP-dependent protein folding chaperone"/>
    <property type="evidence" value="ECO:0007669"/>
    <property type="project" value="InterPro"/>
</dbReference>
<dbReference type="Pfam" id="PF00012">
    <property type="entry name" value="HSP70"/>
    <property type="match status" value="1"/>
</dbReference>
<evidence type="ECO:0000256" key="2">
    <source>
        <dbReference type="ARBA" id="ARBA00022840"/>
    </source>
</evidence>
<evidence type="ECO:0000256" key="1">
    <source>
        <dbReference type="ARBA" id="ARBA00022741"/>
    </source>
</evidence>
<dbReference type="Gene3D" id="3.30.30.30">
    <property type="match status" value="1"/>
</dbReference>
<accession>A0AAI9XTD3</accession>
<dbReference type="InterPro" id="IPR013126">
    <property type="entry name" value="Hsp_70_fam"/>
</dbReference>
<evidence type="ECO:0000313" key="4">
    <source>
        <dbReference type="Proteomes" id="UP001239795"/>
    </source>
</evidence>
<keyword evidence="1" id="KW-0547">Nucleotide-binding</keyword>
<dbReference type="EMBL" id="MLGG01000013">
    <property type="protein sequence ID" value="KAK1459474.1"/>
    <property type="molecule type" value="Genomic_DNA"/>
</dbReference>
<sequence>MSSFLIVGAAKNQVAMNPRNTVVFDAKRLIGRKLQDSGVHNDRTH</sequence>
<protein>
    <submittedName>
        <fullName evidence="3">Hsp70-like protein</fullName>
    </submittedName>
</protein>